<reference evidence="3" key="1">
    <citation type="submission" date="2023-01" db="EMBL/GenBank/DDBJ databases">
        <authorList>
            <person name="Van Ghelder C."/>
            <person name="Rancurel C."/>
        </authorList>
    </citation>
    <scope>NUCLEOTIDE SEQUENCE</scope>
    <source>
        <strain evidence="3">CNCM I-4278</strain>
    </source>
</reference>
<dbReference type="OrthoDB" id="1669814at2759"/>
<evidence type="ECO:0000256" key="2">
    <source>
        <dbReference type="ARBA" id="ARBA00023002"/>
    </source>
</evidence>
<dbReference type="Pfam" id="PF13561">
    <property type="entry name" value="adh_short_C2"/>
    <property type="match status" value="1"/>
</dbReference>
<evidence type="ECO:0000256" key="1">
    <source>
        <dbReference type="ARBA" id="ARBA00006484"/>
    </source>
</evidence>
<dbReference type="CDD" id="cd05233">
    <property type="entry name" value="SDR_c"/>
    <property type="match status" value="1"/>
</dbReference>
<dbReference type="EMBL" id="CAOQHR010000006">
    <property type="protein sequence ID" value="CAI6336394.1"/>
    <property type="molecule type" value="Genomic_DNA"/>
</dbReference>
<dbReference type="Gene3D" id="3.40.50.720">
    <property type="entry name" value="NAD(P)-binding Rossmann-like Domain"/>
    <property type="match status" value="1"/>
</dbReference>
<dbReference type="InterPro" id="IPR002347">
    <property type="entry name" value="SDR_fam"/>
</dbReference>
<dbReference type="PANTHER" id="PTHR24321">
    <property type="entry name" value="DEHYDROGENASES, SHORT CHAIN"/>
    <property type="match status" value="1"/>
</dbReference>
<keyword evidence="4" id="KW-1185">Reference proteome</keyword>
<dbReference type="PANTHER" id="PTHR24321:SF8">
    <property type="entry name" value="ESTRADIOL 17-BETA-DEHYDROGENASE 8-RELATED"/>
    <property type="match status" value="1"/>
</dbReference>
<accession>A0A9W4XLI3</accession>
<dbReference type="PRINTS" id="PR00080">
    <property type="entry name" value="SDRFAMILY"/>
</dbReference>
<sequence length="138" mass="14600">MNVNLRGVFACLKYQLRSIVDGGSIVNVASAAGTYGGPMISPYIAAKHGVVGLSKAAAYEYADRSIRVNAVCPGWTDTVLAQEFIESLNGLITPNTVPQLFKHFAKPEDVAGIIVFLLSDDSKFATKGVFAIDGGYVA</sequence>
<organism evidence="3 4">
    <name type="scientific">Periconia digitata</name>
    <dbReference type="NCBI Taxonomy" id="1303443"/>
    <lineage>
        <taxon>Eukaryota</taxon>
        <taxon>Fungi</taxon>
        <taxon>Dikarya</taxon>
        <taxon>Ascomycota</taxon>
        <taxon>Pezizomycotina</taxon>
        <taxon>Dothideomycetes</taxon>
        <taxon>Pleosporomycetidae</taxon>
        <taxon>Pleosporales</taxon>
        <taxon>Massarineae</taxon>
        <taxon>Periconiaceae</taxon>
        <taxon>Periconia</taxon>
    </lineage>
</organism>
<dbReference type="AlphaFoldDB" id="A0A9W4XLI3"/>
<evidence type="ECO:0000313" key="3">
    <source>
        <dbReference type="EMBL" id="CAI6336394.1"/>
    </source>
</evidence>
<evidence type="ECO:0000313" key="4">
    <source>
        <dbReference type="Proteomes" id="UP001152607"/>
    </source>
</evidence>
<dbReference type="Proteomes" id="UP001152607">
    <property type="component" value="Unassembled WGS sequence"/>
</dbReference>
<name>A0A9W4XLI3_9PLEO</name>
<protein>
    <submittedName>
        <fullName evidence="3">Uncharacterized protein</fullName>
    </submittedName>
</protein>
<gene>
    <name evidence="3" type="ORF">PDIGIT_LOCUS9492</name>
</gene>
<comment type="caution">
    <text evidence="3">The sequence shown here is derived from an EMBL/GenBank/DDBJ whole genome shotgun (WGS) entry which is preliminary data.</text>
</comment>
<proteinExistence type="inferred from homology"/>
<dbReference type="GO" id="GO:0016491">
    <property type="term" value="F:oxidoreductase activity"/>
    <property type="evidence" value="ECO:0007669"/>
    <property type="project" value="UniProtKB-KW"/>
</dbReference>
<comment type="similarity">
    <text evidence="1">Belongs to the short-chain dehydrogenases/reductases (SDR) family.</text>
</comment>
<dbReference type="InterPro" id="IPR036291">
    <property type="entry name" value="NAD(P)-bd_dom_sf"/>
</dbReference>
<dbReference type="SUPFAM" id="SSF51735">
    <property type="entry name" value="NAD(P)-binding Rossmann-fold domains"/>
    <property type="match status" value="1"/>
</dbReference>
<dbReference type="PRINTS" id="PR00081">
    <property type="entry name" value="GDHRDH"/>
</dbReference>
<keyword evidence="2" id="KW-0560">Oxidoreductase</keyword>